<protein>
    <submittedName>
        <fullName evidence="1">Uncharacterized protein</fullName>
    </submittedName>
</protein>
<reference evidence="1" key="1">
    <citation type="journal article" date="2020" name="Nature">
        <title>Giant virus diversity and host interactions through global metagenomics.</title>
        <authorList>
            <person name="Schulz F."/>
            <person name="Roux S."/>
            <person name="Paez-Espino D."/>
            <person name="Jungbluth S."/>
            <person name="Walsh D.A."/>
            <person name="Denef V.J."/>
            <person name="McMahon K.D."/>
            <person name="Konstantinidis K.T."/>
            <person name="Eloe-Fadrosh E.A."/>
            <person name="Kyrpides N.C."/>
            <person name="Woyke T."/>
        </authorList>
    </citation>
    <scope>NUCLEOTIDE SEQUENCE</scope>
    <source>
        <strain evidence="1">GVMAG-M-3300023184-86</strain>
    </source>
</reference>
<sequence>MSRYNLILNTFSSKKITLIETNSDPVFNNFINQISNQYKSRQTRTYHIMNNNNNNFKTIDIKKQGVKIEPSINMEID</sequence>
<name>A0A6C0IJK7_9ZZZZ</name>
<evidence type="ECO:0000313" key="1">
    <source>
        <dbReference type="EMBL" id="QHT92067.1"/>
    </source>
</evidence>
<dbReference type="AlphaFoldDB" id="A0A6C0IJK7"/>
<dbReference type="EMBL" id="MN740175">
    <property type="protein sequence ID" value="QHT92067.1"/>
    <property type="molecule type" value="Genomic_DNA"/>
</dbReference>
<accession>A0A6C0IJK7</accession>
<organism evidence="1">
    <name type="scientific">viral metagenome</name>
    <dbReference type="NCBI Taxonomy" id="1070528"/>
    <lineage>
        <taxon>unclassified sequences</taxon>
        <taxon>metagenomes</taxon>
        <taxon>organismal metagenomes</taxon>
    </lineage>
</organism>
<proteinExistence type="predicted"/>